<sequence>MLRIGLFALLLVTLVNGQAVHNVQIRPGEPFDNIKNPEYPNGPLPYDSSIEWNLQVESGSTIKILCDDIRMGQHQPWTPECEHVALSFIEGNSIKKVCGHNKERTQYVSKGPRLTVRFAGKDASGFIHCTAYNNREPEAQYIDLQPNGRVQTIGTPEGSVPNFDKLWILRSTPNTRISLQCDVGLVDYNPCYKDVLTIDLGNEVKELCGSQKVTLFTKSNAGKVRIQLNEFGDRNVKCIVQAVTGPNANQFLNVVSEEVDSSEFGVTRGSRGTSCNCGRRHATTGRVMFGKETKENEFPWMVLLNVYTHLGGGRMSMSYCGASVITQRHILTAAHCVVQKNPTRPVEPQNVYIKLAEHHSRITSGKEKEVRGKELFVHENYLQRGSHDIAVIFTDQTIEYNDFIGPICLTREVLPILNKRIKIIGWGQTENGTGSDVLLKAKATIMDNQLCGGLSDFEICTYAKPSSTCFGDSGGPLVMIDPETNRFTQIALASRISDSSCRKGIAIHTHVPSFYDWIQDVIQKTDSTVSTCQKI</sequence>
<keyword evidence="3 7" id="KW-0645">Protease</keyword>
<evidence type="ECO:0000259" key="5">
    <source>
        <dbReference type="PROSITE" id="PS01180"/>
    </source>
</evidence>
<evidence type="ECO:0000313" key="7">
    <source>
        <dbReference type="EMBL" id="AQM58436.1"/>
    </source>
</evidence>
<dbReference type="AlphaFoldDB" id="A0A1Q1NPJ4"/>
<dbReference type="PRINTS" id="PR00722">
    <property type="entry name" value="CHYMOTRYPSIN"/>
</dbReference>
<protein>
    <submittedName>
        <fullName evidence="7">Venom s1 protease with cub domain 4</fullName>
    </submittedName>
</protein>
<dbReference type="GO" id="GO:0006508">
    <property type="term" value="P:proteolysis"/>
    <property type="evidence" value="ECO:0007669"/>
    <property type="project" value="UniProtKB-KW"/>
</dbReference>
<dbReference type="EMBL" id="KX459685">
    <property type="protein sequence ID" value="AQM58436.1"/>
    <property type="molecule type" value="mRNA"/>
</dbReference>
<feature type="domain" description="Peptidase S1" evidence="6">
    <location>
        <begin position="287"/>
        <end position="523"/>
    </location>
</feature>
<dbReference type="PROSITE" id="PS00134">
    <property type="entry name" value="TRYPSIN_HIS"/>
    <property type="match status" value="1"/>
</dbReference>
<dbReference type="InterPro" id="IPR009003">
    <property type="entry name" value="Peptidase_S1_PA"/>
</dbReference>
<dbReference type="CDD" id="cd00190">
    <property type="entry name" value="Tryp_SPc"/>
    <property type="match status" value="1"/>
</dbReference>
<dbReference type="InterPro" id="IPR000859">
    <property type="entry name" value="CUB_dom"/>
</dbReference>
<evidence type="ECO:0000256" key="4">
    <source>
        <dbReference type="SAM" id="SignalP"/>
    </source>
</evidence>
<organism evidence="7">
    <name type="scientific">Pristhesancus plagipennis</name>
    <name type="common">Common assassin bug</name>
    <dbReference type="NCBI Taxonomy" id="1955184"/>
    <lineage>
        <taxon>Eukaryota</taxon>
        <taxon>Metazoa</taxon>
        <taxon>Ecdysozoa</taxon>
        <taxon>Arthropoda</taxon>
        <taxon>Hexapoda</taxon>
        <taxon>Insecta</taxon>
        <taxon>Pterygota</taxon>
        <taxon>Neoptera</taxon>
        <taxon>Paraneoptera</taxon>
        <taxon>Hemiptera</taxon>
        <taxon>Heteroptera</taxon>
        <taxon>Panheteroptera</taxon>
        <taxon>Cimicomorpha</taxon>
        <taxon>Reduviidae</taxon>
        <taxon>Harpactorinae</taxon>
        <taxon>Harpactorini</taxon>
        <taxon>Pristhesancus</taxon>
    </lineage>
</organism>
<dbReference type="PANTHER" id="PTHR24252:SF7">
    <property type="entry name" value="HYALIN"/>
    <property type="match status" value="1"/>
</dbReference>
<dbReference type="PANTHER" id="PTHR24252">
    <property type="entry name" value="ACROSIN-RELATED"/>
    <property type="match status" value="1"/>
</dbReference>
<keyword evidence="3" id="KW-0720">Serine protease</keyword>
<dbReference type="FunFam" id="2.40.10.10:FF:000068">
    <property type="entry name" value="transmembrane protease serine 2"/>
    <property type="match status" value="1"/>
</dbReference>
<reference evidence="7" key="1">
    <citation type="journal article" date="2017" name="Mol. Cell. Proteomics">
        <title>Melt with this kiss: Paralysing and liquefying venom of the assassin bug Pristhesancus plagipennis (Hemiptera: Reduviidae).</title>
        <authorList>
            <person name="Walker A.A."/>
            <person name="Madio B."/>
            <person name="Jin J."/>
            <person name="Undheim E.A."/>
            <person name="Fry B.G."/>
            <person name="King G.F."/>
        </authorList>
    </citation>
    <scope>NUCLEOTIDE SEQUENCE</scope>
    <source>
        <tissue evidence="7">Venom/labial gland</tissue>
    </source>
</reference>
<dbReference type="PROSITE" id="PS50240">
    <property type="entry name" value="TRYPSIN_DOM"/>
    <property type="match status" value="1"/>
</dbReference>
<comment type="caution">
    <text evidence="2">Lacks conserved residue(s) required for the propagation of feature annotation.</text>
</comment>
<dbReference type="InterPro" id="IPR018114">
    <property type="entry name" value="TRYPSIN_HIS"/>
</dbReference>
<dbReference type="PROSITE" id="PS01180">
    <property type="entry name" value="CUB"/>
    <property type="match status" value="1"/>
</dbReference>
<dbReference type="PROSITE" id="PS00135">
    <property type="entry name" value="TRYPSIN_SER"/>
    <property type="match status" value="1"/>
</dbReference>
<dbReference type="Pfam" id="PF00089">
    <property type="entry name" value="Trypsin"/>
    <property type="match status" value="1"/>
</dbReference>
<evidence type="ECO:0000256" key="2">
    <source>
        <dbReference type="PROSITE-ProRule" id="PRU00059"/>
    </source>
</evidence>
<feature type="chain" id="PRO_5012230578" evidence="4">
    <location>
        <begin position="18"/>
        <end position="535"/>
    </location>
</feature>
<feature type="disulfide bond" evidence="2">
    <location>
        <begin position="81"/>
        <end position="98"/>
    </location>
</feature>
<evidence type="ECO:0000259" key="6">
    <source>
        <dbReference type="PROSITE" id="PS50240"/>
    </source>
</evidence>
<proteinExistence type="evidence at transcript level"/>
<keyword evidence="3" id="KW-0378">Hydrolase</keyword>
<dbReference type="InterPro" id="IPR035914">
    <property type="entry name" value="Sperma_CUB_dom_sf"/>
</dbReference>
<dbReference type="Gene3D" id="2.60.120.290">
    <property type="entry name" value="Spermadhesin, CUB domain"/>
    <property type="match status" value="1"/>
</dbReference>
<dbReference type="SMART" id="SM00020">
    <property type="entry name" value="Tryp_SPc"/>
    <property type="match status" value="1"/>
</dbReference>
<dbReference type="SUPFAM" id="SSF50494">
    <property type="entry name" value="Trypsin-like serine proteases"/>
    <property type="match status" value="1"/>
</dbReference>
<dbReference type="SUPFAM" id="SSF49854">
    <property type="entry name" value="Spermadhesin, CUB domain"/>
    <property type="match status" value="2"/>
</dbReference>
<keyword evidence="1 2" id="KW-1015">Disulfide bond</keyword>
<dbReference type="InterPro" id="IPR001314">
    <property type="entry name" value="Peptidase_S1A"/>
</dbReference>
<evidence type="ECO:0000256" key="1">
    <source>
        <dbReference type="ARBA" id="ARBA00023157"/>
    </source>
</evidence>
<evidence type="ECO:0000256" key="3">
    <source>
        <dbReference type="RuleBase" id="RU363034"/>
    </source>
</evidence>
<dbReference type="InterPro" id="IPR043504">
    <property type="entry name" value="Peptidase_S1_PA_chymotrypsin"/>
</dbReference>
<feature type="signal peptide" evidence="4">
    <location>
        <begin position="1"/>
        <end position="17"/>
    </location>
</feature>
<feature type="domain" description="CUB" evidence="5">
    <location>
        <begin position="16"/>
        <end position="144"/>
    </location>
</feature>
<name>A0A1Q1NPJ4_PRIPG</name>
<accession>A0A1Q1NPJ4</accession>
<dbReference type="InterPro" id="IPR001254">
    <property type="entry name" value="Trypsin_dom"/>
</dbReference>
<dbReference type="Gene3D" id="2.40.10.10">
    <property type="entry name" value="Trypsin-like serine proteases"/>
    <property type="match status" value="1"/>
</dbReference>
<keyword evidence="4" id="KW-0732">Signal</keyword>
<dbReference type="InterPro" id="IPR033116">
    <property type="entry name" value="TRYPSIN_SER"/>
</dbReference>
<dbReference type="GO" id="GO:0004252">
    <property type="term" value="F:serine-type endopeptidase activity"/>
    <property type="evidence" value="ECO:0007669"/>
    <property type="project" value="InterPro"/>
</dbReference>